<keyword evidence="1" id="KW-1133">Transmembrane helix</keyword>
<feature type="transmembrane region" description="Helical" evidence="1">
    <location>
        <begin position="301"/>
        <end position="321"/>
    </location>
</feature>
<keyword evidence="1" id="KW-0812">Transmembrane</keyword>
<sequence>MSTKIPTKTSSKLPTNLHAIASANYPPKSPHPILNLGFRVFFVGASVFAIITMGLWLAVLQGWIDFTLTAFTPFMWHAHEMIFGYALAVIAGFLLTAVKTWTNQPMPYGWRLFAIFLPWALARLTWACLPQLSSDITAIGLRLASGLDILWWSLVCVAVFTPIIRVRQRRQIGILAKLALLWLAFVIFAIGAWRSDIAWQKTGVYLAFYLIIGVVLTIGRRVIPMFISNGINHHLPKNAPKVELKNAVWVDRVSLFGFLAFMLADLCGQPVIASLFALVTALANGYRLMGWYHSGMWGKPLVWSLFVAFGGMVVALGLFALLPWAGFAHSFAVHTLALSGIGVMTLSMMSRVSLGHTGLSVHEPPKLVGVILTLMVVTMVTRGLLPIVLPAYYTQLLTVSQVLWLISFILFLCVYLPILSKPRQDGLFG</sequence>
<protein>
    <submittedName>
        <fullName evidence="2">NnrS family protein</fullName>
    </submittedName>
</protein>
<feature type="transmembrane region" description="Helical" evidence="1">
    <location>
        <begin position="367"/>
        <end position="389"/>
    </location>
</feature>
<evidence type="ECO:0000313" key="3">
    <source>
        <dbReference type="Proteomes" id="UP000229340"/>
    </source>
</evidence>
<keyword evidence="1" id="KW-0472">Membrane</keyword>
<feature type="transmembrane region" description="Helical" evidence="1">
    <location>
        <begin position="205"/>
        <end position="223"/>
    </location>
</feature>
<feature type="transmembrane region" description="Helical" evidence="1">
    <location>
        <begin position="174"/>
        <end position="193"/>
    </location>
</feature>
<dbReference type="InterPro" id="IPR010266">
    <property type="entry name" value="NnrS"/>
</dbReference>
<feature type="transmembrane region" description="Helical" evidence="1">
    <location>
        <begin position="110"/>
        <end position="129"/>
    </location>
</feature>
<evidence type="ECO:0000313" key="2">
    <source>
        <dbReference type="EMBL" id="ATR80018.1"/>
    </source>
</evidence>
<dbReference type="Proteomes" id="UP000229340">
    <property type="component" value="Plasmid pNP7-4"/>
</dbReference>
<dbReference type="Pfam" id="PF05940">
    <property type="entry name" value="NnrS"/>
    <property type="match status" value="1"/>
</dbReference>
<feature type="transmembrane region" description="Helical" evidence="1">
    <location>
        <begin position="401"/>
        <end position="419"/>
    </location>
</feature>
<dbReference type="EMBL" id="CP024447">
    <property type="protein sequence ID" value="ATR80018.1"/>
    <property type="molecule type" value="Genomic_DNA"/>
</dbReference>
<name>A0A2D2LYE1_FAUOS</name>
<gene>
    <name evidence="2" type="ORF">NP7_11745</name>
</gene>
<feature type="transmembrane region" description="Helical" evidence="1">
    <location>
        <begin position="76"/>
        <end position="98"/>
    </location>
</feature>
<geneLocation type="plasmid" evidence="3">
    <name>pnp7-4</name>
</geneLocation>
<feature type="transmembrane region" description="Helical" evidence="1">
    <location>
        <begin position="327"/>
        <end position="346"/>
    </location>
</feature>
<keyword evidence="2" id="KW-0614">Plasmid</keyword>
<dbReference type="AlphaFoldDB" id="A0A2D2LYE1"/>
<reference evidence="3" key="1">
    <citation type="submission" date="2017-10" db="EMBL/GenBank/DDBJ databases">
        <title>Complete genome sequence of Moraxella osloensis NP7 isolated from human skin.</title>
        <authorList>
            <person name="Lee K."/>
            <person name="Lim J.Y."/>
            <person name="Hwang I."/>
        </authorList>
    </citation>
    <scope>NUCLEOTIDE SEQUENCE [LARGE SCALE GENOMIC DNA]</scope>
    <source>
        <strain evidence="3">NP7</strain>
        <plasmid evidence="3">pnp7-4</plasmid>
    </source>
</reference>
<feature type="transmembrane region" description="Helical" evidence="1">
    <location>
        <begin position="149"/>
        <end position="167"/>
    </location>
</feature>
<accession>A0A2D2LYE1</accession>
<feature type="transmembrane region" description="Helical" evidence="1">
    <location>
        <begin position="40"/>
        <end position="64"/>
    </location>
</feature>
<evidence type="ECO:0000256" key="1">
    <source>
        <dbReference type="SAM" id="Phobius"/>
    </source>
</evidence>
<proteinExistence type="predicted"/>
<dbReference type="RefSeq" id="WP_100271316.1">
    <property type="nucleotide sequence ID" value="NZ_CP024447.1"/>
</dbReference>
<organism evidence="2 3">
    <name type="scientific">Faucicola osloensis</name>
    <name type="common">Moraxella osloensis</name>
    <dbReference type="NCBI Taxonomy" id="34062"/>
    <lineage>
        <taxon>Bacteria</taxon>
        <taxon>Pseudomonadati</taxon>
        <taxon>Pseudomonadota</taxon>
        <taxon>Gammaproteobacteria</taxon>
        <taxon>Moraxellales</taxon>
        <taxon>Moraxellaceae</taxon>
        <taxon>Faucicola</taxon>
    </lineage>
</organism>